<accession>A0A6L5YLJ7</accession>
<comment type="caution">
    <text evidence="1">The sequence shown here is derived from an EMBL/GenBank/DDBJ whole genome shotgun (WGS) entry which is preliminary data.</text>
</comment>
<dbReference type="InterPro" id="IPR008792">
    <property type="entry name" value="PQQD"/>
</dbReference>
<evidence type="ECO:0000313" key="2">
    <source>
        <dbReference type="Proteomes" id="UP000476055"/>
    </source>
</evidence>
<sequence>MKLSEGYLVKEIAGSYVLLPVGQNVVDYQHILHANETGYFIVSQLKTEVAYDDLLERLAVAYEADAEDKEALKADLDAFLEKLREKKLLCE</sequence>
<gene>
    <name evidence="1" type="ORF">FYJ59_09745</name>
</gene>
<reference evidence="1 2" key="1">
    <citation type="submission" date="2019-08" db="EMBL/GenBank/DDBJ databases">
        <title>In-depth cultivation of the pig gut microbiome towards novel bacterial diversity and tailored functional studies.</title>
        <authorList>
            <person name="Wylensek D."/>
            <person name="Hitch T.C.A."/>
            <person name="Clavel T."/>
        </authorList>
    </citation>
    <scope>NUCLEOTIDE SEQUENCE [LARGE SCALE GENOMIC DNA]</scope>
    <source>
        <strain evidence="1 2">WCA3-601-WT-6H</strain>
    </source>
</reference>
<dbReference type="AlphaFoldDB" id="A0A6L5YLJ7"/>
<dbReference type="Proteomes" id="UP000476055">
    <property type="component" value="Unassembled WGS sequence"/>
</dbReference>
<keyword evidence="2" id="KW-1185">Reference proteome</keyword>
<dbReference type="InterPro" id="IPR041881">
    <property type="entry name" value="PqqD_sf"/>
</dbReference>
<dbReference type="RefSeq" id="WP_154496666.1">
    <property type="nucleotide sequence ID" value="NZ_VUMU01000012.1"/>
</dbReference>
<proteinExistence type="predicted"/>
<organism evidence="1 2">
    <name type="scientific">Waltera intestinalis</name>
    <dbReference type="NCBI Taxonomy" id="2606635"/>
    <lineage>
        <taxon>Bacteria</taxon>
        <taxon>Bacillati</taxon>
        <taxon>Bacillota</taxon>
        <taxon>Clostridia</taxon>
        <taxon>Lachnospirales</taxon>
        <taxon>Lachnospiraceae</taxon>
        <taxon>Waltera</taxon>
    </lineage>
</organism>
<evidence type="ECO:0000313" key="1">
    <source>
        <dbReference type="EMBL" id="MST58512.1"/>
    </source>
</evidence>
<protein>
    <submittedName>
        <fullName evidence="1">PqqD family protein</fullName>
    </submittedName>
</protein>
<dbReference type="EMBL" id="VUMU01000012">
    <property type="protein sequence ID" value="MST58512.1"/>
    <property type="molecule type" value="Genomic_DNA"/>
</dbReference>
<dbReference type="Pfam" id="PF05402">
    <property type="entry name" value="PqqD"/>
    <property type="match status" value="1"/>
</dbReference>
<name>A0A6L5YLJ7_9FIRM</name>
<dbReference type="Gene3D" id="1.10.10.1150">
    <property type="entry name" value="Coenzyme PQQ synthesis protein D (PqqD)"/>
    <property type="match status" value="1"/>
</dbReference>